<feature type="compositionally biased region" description="Low complexity" evidence="1">
    <location>
        <begin position="524"/>
        <end position="542"/>
    </location>
</feature>
<dbReference type="EMBL" id="SUNJ01005636">
    <property type="protein sequence ID" value="TPP63468.1"/>
    <property type="molecule type" value="Genomic_DNA"/>
</dbReference>
<feature type="compositionally biased region" description="Low complexity" evidence="1">
    <location>
        <begin position="2076"/>
        <end position="2091"/>
    </location>
</feature>
<proteinExistence type="predicted"/>
<evidence type="ECO:0000256" key="1">
    <source>
        <dbReference type="SAM" id="MobiDB-lite"/>
    </source>
</evidence>
<organism evidence="2 3">
    <name type="scientific">Fasciola gigantica</name>
    <name type="common">Giant liver fluke</name>
    <dbReference type="NCBI Taxonomy" id="46835"/>
    <lineage>
        <taxon>Eukaryota</taxon>
        <taxon>Metazoa</taxon>
        <taxon>Spiralia</taxon>
        <taxon>Lophotrochozoa</taxon>
        <taxon>Platyhelminthes</taxon>
        <taxon>Trematoda</taxon>
        <taxon>Digenea</taxon>
        <taxon>Plagiorchiida</taxon>
        <taxon>Echinostomata</taxon>
        <taxon>Echinostomatoidea</taxon>
        <taxon>Fasciolidae</taxon>
        <taxon>Fasciola</taxon>
    </lineage>
</organism>
<feature type="compositionally biased region" description="Low complexity" evidence="1">
    <location>
        <begin position="1037"/>
        <end position="1047"/>
    </location>
</feature>
<feature type="region of interest" description="Disordered" evidence="1">
    <location>
        <begin position="992"/>
        <end position="1052"/>
    </location>
</feature>
<feature type="region of interest" description="Disordered" evidence="1">
    <location>
        <begin position="930"/>
        <end position="967"/>
    </location>
</feature>
<feature type="region of interest" description="Disordered" evidence="1">
    <location>
        <begin position="492"/>
        <end position="638"/>
    </location>
</feature>
<feature type="compositionally biased region" description="Polar residues" evidence="1">
    <location>
        <begin position="575"/>
        <end position="588"/>
    </location>
</feature>
<feature type="region of interest" description="Disordered" evidence="1">
    <location>
        <begin position="1304"/>
        <end position="1336"/>
    </location>
</feature>
<name>A0A504Z0K7_FASGI</name>
<feature type="compositionally biased region" description="Polar residues" evidence="1">
    <location>
        <begin position="505"/>
        <end position="514"/>
    </location>
</feature>
<feature type="region of interest" description="Disordered" evidence="1">
    <location>
        <begin position="1071"/>
        <end position="1112"/>
    </location>
</feature>
<feature type="compositionally biased region" description="Polar residues" evidence="1">
    <location>
        <begin position="1010"/>
        <end position="1027"/>
    </location>
</feature>
<dbReference type="STRING" id="46835.A0A504Z0K7"/>
<dbReference type="OrthoDB" id="5371837at2759"/>
<evidence type="ECO:0000313" key="3">
    <source>
        <dbReference type="Proteomes" id="UP000316759"/>
    </source>
</evidence>
<sequence>MASRSTVVVLGRVEESVEQEKIERLLLTGLVNSLGEEAPALDVGFGQLAIAFPQPASSGEFGLCISKENNIGTNHLIRVQFNPTAEQFRKALREAFAYALNTGRASESDPSVDGRVNVIYAGQVIAHTGEWLLADSAVSGHQVHSWVDSQAAMAWWPSLDKYPNIGDKLHVHLVTPVAGPGSSWALNKPGHPQSVLTHVDVRLVQLNLYIEGSWRFGGKPVSNNPANTESYDGIRSFLQQVILKHPLTELNLVSSDPALGCALSAQRPALYVFPGSGLGSQSCGLFSLQGFTMLLGGAYTAENFPNWWPMVRNLPKLDAVLIPDWSASNLLTHRFMTKLVETGAQGSNIIGEVLVPPSATSLPNNESTSDLALAPPTGTHANMSQSPWAPNSLSSEALPPSMLLYSKLGWGELHLQPLAQRAGLVLLWKSISASHQNYTTPLRIVLPATQLCGASPIQGLIRLLKSMNSVSSLEGKTGGTGKVSTDALKYAKANSAAARPPSLGSRPNGSTQARTGAPPARPQTAPRLTSTTTRTTAGSTLTAKKPTASPFMNAKRPVSAIVTATATPKRPGSGVPTNRDATSHSKLSSMAHPALKTTANGTLSKLSPLNKSTSRPTDKPVPAGTKSSLQKPKPPSTADRLTAHANLVASKQATHKGPATGGEKTKSAVPTKKPVAAADKPAAAVAAKAKSPILEVSEPKSPAVPHEEPQTPIKTSAPAEAPITNDALQESMELAAVDPLMSGWRSMEQSLVVGAPLVGASMQQEELMPEVGTNQERMEMQQEEVASDVTEHPAFVSDAHGESESVIHPQDLYKVHKFERFNEADEADLVDETQTQSSMDQEPDDLVHDHTVPHLERPAVSIPAECTDMFHPAMGSIVSEEQEDAFEHEKHYIEKPEEVHSPARDEGMHAISPSSLPMHDHVFNLSDRDEPNGIATARSRPPAHLGLEDEGEQEHEEVMRSSAPKAFSSMPVAIKQLEHSDDAEVAHQDVIYSGEKTNPDYESYEVTAPTPESSGWNQETNDLSDTSSFERHEEDAAAAAAAALSAATGSPFEEISEVVIPTDHRDTMTLQITKSQNSESEEHLSDSLDAHQFPHETHPSTEPQRESDDAFTEDIDAQAMKEVHEERETALRAETYPQNSFAPQLQDISGFVTSELNPPSIEFPPENIDERAFLNVTSSVDRQHELQFMHGATTDLVQADQVKTEEFGRPLELPAQHDEYQMLPSQRELNKDEEENTDPESRLCQHPPLDQSHPLSQMPELLSSPKELETIPPLAAEPSTESQSSFPKPDNHFDENEITRAQLTENELEPVDQDAFGGRSCVSDERASDRHQPGDEVFVADEGLGMKSAVQNEAKLPEHEDWSQMLGSQGDVLPVMEGHSALGIDPADNESEKRFSEEDFHLQQEVASGAKDELEECYSQRAECDALHATDVHEAYEISPQEISANPIPSSDVEDEVSTTCQQAWSQPLVDTYHTVPDQMIEDEQSIEAQMRLKLQQEAGTWSPGFGADDSHAQLEVKPEAALRESSDISDVEEGVGTELWVRNNQPLEHHSADSPLSSDALEARSKHFMVAAEDDKRDSIEQHVVTDTAFESSMHYHPEGDVVELKDSLGMEKHDDVMVGLTDSLEQDAVDDTHFIHKITPVVAADSTTNAMEQAVHSSTQPMDTEPRVDESEYGQVIDEGALSHQFTKPDGTDESMSITADSTTMDNAEQEEPAVFTAQVPLGFDQLLHANEDSNKGADQPDGIASPESHASVVSVVDHQPQVPGMQDVDDQDLPHNVVHEEDKQIDGEQQSAMYSHQQHEEEGFYHPVDISADDHTTDHPIHEESSDVRITSTEQHIPDELSNVEVESAECEHPEDMLPTSATVGTTEIGFVGCDRQISENGHAAIPSFDETHLIGSQEDRPTNGIHSSGLPDSHDLASPGMGEYSNGAAHHFCPYPPYQDEGADEDEELHSSSHLKMIQTEWMHGPEGHSDVTWSPTAEAWPYKAGMHPDQFTPEQTDADQHDVPYPIHGAEFPNYPASKNPFEAVTTTAAATTDESTHSSGASTDHQADISGRSPLISPQTDGFDPLQSWGQPQGLPTPTLPATAPRGGRTANPPTRSAPMRTAPTSAASTRGKSTIALAVALFRAVATSAVFGTQTAPATLHPDLRSMWIWIWVPGYLTQVPQLDGRVEFFARVRARTYVLSGDALHPMIGEALIEGKSKWGPNDVELLRRQAGTNEEDNAICILPTDEPYEWGCWLRTPCGRINRDTGEARLQTAGFKVLPSASCCDIEFSAGSVNVRCEGVRVEF</sequence>
<feature type="region of interest" description="Disordered" evidence="1">
    <location>
        <begin position="1228"/>
        <end position="1257"/>
    </location>
</feature>
<gene>
    <name evidence="2" type="ORF">FGIG_03110</name>
</gene>
<feature type="compositionally biased region" description="Basic and acidic residues" evidence="1">
    <location>
        <begin position="1322"/>
        <end position="1334"/>
    </location>
</feature>
<dbReference type="Proteomes" id="UP000316759">
    <property type="component" value="Unassembled WGS sequence"/>
</dbReference>
<feature type="compositionally biased region" description="Polar residues" evidence="1">
    <location>
        <begin position="360"/>
        <end position="370"/>
    </location>
</feature>
<feature type="region of interest" description="Disordered" evidence="1">
    <location>
        <begin position="2034"/>
        <end position="2116"/>
    </location>
</feature>
<feature type="compositionally biased region" description="Polar residues" evidence="1">
    <location>
        <begin position="597"/>
        <end position="615"/>
    </location>
</feature>
<feature type="compositionally biased region" description="Basic and acidic residues" evidence="1">
    <location>
        <begin position="1080"/>
        <end position="1108"/>
    </location>
</feature>
<keyword evidence="3" id="KW-1185">Reference proteome</keyword>
<protein>
    <recommendedName>
        <fullName evidence="4">Microtubule-associated protein futsch</fullName>
    </recommendedName>
</protein>
<comment type="caution">
    <text evidence="2">The sequence shown here is derived from an EMBL/GenBank/DDBJ whole genome shotgun (WGS) entry which is preliminary data.</text>
</comment>
<feature type="region of interest" description="Disordered" evidence="1">
    <location>
        <begin position="360"/>
        <end position="391"/>
    </location>
</feature>
<feature type="compositionally biased region" description="Low complexity" evidence="1">
    <location>
        <begin position="668"/>
        <end position="690"/>
    </location>
</feature>
<feature type="region of interest" description="Disordered" evidence="1">
    <location>
        <begin position="650"/>
        <end position="717"/>
    </location>
</feature>
<feature type="compositionally biased region" description="Polar residues" evidence="1">
    <location>
        <begin position="379"/>
        <end position="391"/>
    </location>
</feature>
<accession>A0A504Z0K7</accession>
<evidence type="ECO:0000313" key="2">
    <source>
        <dbReference type="EMBL" id="TPP63468.1"/>
    </source>
</evidence>
<reference evidence="2 3" key="1">
    <citation type="submission" date="2019-04" db="EMBL/GenBank/DDBJ databases">
        <title>Annotation for the trematode Fasciola gigantica.</title>
        <authorList>
            <person name="Choi Y.-J."/>
        </authorList>
    </citation>
    <scope>NUCLEOTIDE SEQUENCE [LARGE SCALE GENOMIC DNA]</scope>
    <source>
        <strain evidence="2">Uganda_cow_1</strain>
    </source>
</reference>
<evidence type="ECO:0008006" key="4">
    <source>
        <dbReference type="Google" id="ProtNLM"/>
    </source>
</evidence>